<sequence length="82" mass="9433">MIFSPKGECLVRICSYNGFGTHLGPESRIHSSPSPNPSSTRETNDYIQSKDFFILFPNRLLRDTSHFIHNFVRVINSYSKLL</sequence>
<protein>
    <submittedName>
        <fullName evidence="2">Uncharacterized protein</fullName>
    </submittedName>
</protein>
<name>A0A016SNJ1_9BILA</name>
<feature type="compositionally biased region" description="Polar residues" evidence="1">
    <location>
        <begin position="30"/>
        <end position="43"/>
    </location>
</feature>
<dbReference type="AlphaFoldDB" id="A0A016SNJ1"/>
<gene>
    <name evidence="2" type="primary">Acey_s0196.g1541</name>
    <name evidence="2" type="ORF">Y032_0196g1541</name>
</gene>
<evidence type="ECO:0000256" key="1">
    <source>
        <dbReference type="SAM" id="MobiDB-lite"/>
    </source>
</evidence>
<proteinExistence type="predicted"/>
<feature type="region of interest" description="Disordered" evidence="1">
    <location>
        <begin position="24"/>
        <end position="43"/>
    </location>
</feature>
<evidence type="ECO:0000313" key="3">
    <source>
        <dbReference type="Proteomes" id="UP000024635"/>
    </source>
</evidence>
<accession>A0A016SNJ1</accession>
<organism evidence="2 3">
    <name type="scientific">Ancylostoma ceylanicum</name>
    <dbReference type="NCBI Taxonomy" id="53326"/>
    <lineage>
        <taxon>Eukaryota</taxon>
        <taxon>Metazoa</taxon>
        <taxon>Ecdysozoa</taxon>
        <taxon>Nematoda</taxon>
        <taxon>Chromadorea</taxon>
        <taxon>Rhabditida</taxon>
        <taxon>Rhabditina</taxon>
        <taxon>Rhabditomorpha</taxon>
        <taxon>Strongyloidea</taxon>
        <taxon>Ancylostomatidae</taxon>
        <taxon>Ancylostomatinae</taxon>
        <taxon>Ancylostoma</taxon>
    </lineage>
</organism>
<keyword evidence="3" id="KW-1185">Reference proteome</keyword>
<evidence type="ECO:0000313" key="2">
    <source>
        <dbReference type="EMBL" id="EYB92263.1"/>
    </source>
</evidence>
<reference evidence="3" key="1">
    <citation type="journal article" date="2015" name="Nat. Genet.">
        <title>The genome and transcriptome of the zoonotic hookworm Ancylostoma ceylanicum identify infection-specific gene families.</title>
        <authorList>
            <person name="Schwarz E.M."/>
            <person name="Hu Y."/>
            <person name="Antoshechkin I."/>
            <person name="Miller M.M."/>
            <person name="Sternberg P.W."/>
            <person name="Aroian R.V."/>
        </authorList>
    </citation>
    <scope>NUCLEOTIDE SEQUENCE</scope>
    <source>
        <strain evidence="3">HY135</strain>
    </source>
</reference>
<dbReference type="EMBL" id="JARK01001532">
    <property type="protein sequence ID" value="EYB92263.1"/>
    <property type="molecule type" value="Genomic_DNA"/>
</dbReference>
<dbReference type="Proteomes" id="UP000024635">
    <property type="component" value="Unassembled WGS sequence"/>
</dbReference>
<comment type="caution">
    <text evidence="2">The sequence shown here is derived from an EMBL/GenBank/DDBJ whole genome shotgun (WGS) entry which is preliminary data.</text>
</comment>